<dbReference type="EMBL" id="BAAAOG010000009">
    <property type="protein sequence ID" value="GAA1967733.1"/>
    <property type="molecule type" value="Genomic_DNA"/>
</dbReference>
<dbReference type="PANTHER" id="PTHR48081:SF8">
    <property type="entry name" value="ALPHA_BETA HYDROLASE FOLD-3 DOMAIN-CONTAINING PROTEIN-RELATED"/>
    <property type="match status" value="1"/>
</dbReference>
<proteinExistence type="predicted"/>
<comment type="caution">
    <text evidence="3">The sequence shown here is derived from an EMBL/GenBank/DDBJ whole genome shotgun (WGS) entry which is preliminary data.</text>
</comment>
<dbReference type="InterPro" id="IPR013094">
    <property type="entry name" value="AB_hydrolase_3"/>
</dbReference>
<keyword evidence="4" id="KW-1185">Reference proteome</keyword>
<evidence type="ECO:0000313" key="3">
    <source>
        <dbReference type="EMBL" id="GAA1967733.1"/>
    </source>
</evidence>
<dbReference type="SUPFAM" id="SSF53474">
    <property type="entry name" value="alpha/beta-Hydrolases"/>
    <property type="match status" value="1"/>
</dbReference>
<name>A0ABN2REP7_9MICO</name>
<gene>
    <name evidence="3" type="ORF">GCM10009776_33470</name>
</gene>
<sequence>MGSRPRGVAVADRTIEGIRVRVHAPTIPGTARPLIIYFHGGGFVIGDLRGGDWMCGTVAKGSDAIVLSVEYRLAPKHPFPAGVEDCYAMLVWAADDAAELCADADRLGVMGESAGGNLAAVSR</sequence>
<dbReference type="Proteomes" id="UP001499933">
    <property type="component" value="Unassembled WGS sequence"/>
</dbReference>
<dbReference type="InterPro" id="IPR029058">
    <property type="entry name" value="AB_hydrolase_fold"/>
</dbReference>
<dbReference type="Pfam" id="PF07859">
    <property type="entry name" value="Abhydrolase_3"/>
    <property type="match status" value="1"/>
</dbReference>
<evidence type="ECO:0000256" key="1">
    <source>
        <dbReference type="ARBA" id="ARBA00022801"/>
    </source>
</evidence>
<organism evidence="3 4">
    <name type="scientific">Microbacterium deminutum</name>
    <dbReference type="NCBI Taxonomy" id="344164"/>
    <lineage>
        <taxon>Bacteria</taxon>
        <taxon>Bacillati</taxon>
        <taxon>Actinomycetota</taxon>
        <taxon>Actinomycetes</taxon>
        <taxon>Micrococcales</taxon>
        <taxon>Microbacteriaceae</taxon>
        <taxon>Microbacterium</taxon>
    </lineage>
</organism>
<keyword evidence="1" id="KW-0378">Hydrolase</keyword>
<dbReference type="PANTHER" id="PTHR48081">
    <property type="entry name" value="AB HYDROLASE SUPERFAMILY PROTEIN C4A8.06C"/>
    <property type="match status" value="1"/>
</dbReference>
<dbReference type="Gene3D" id="3.40.50.1820">
    <property type="entry name" value="alpha/beta hydrolase"/>
    <property type="match status" value="1"/>
</dbReference>
<protein>
    <recommendedName>
        <fullName evidence="2">Alpha/beta hydrolase fold-3 domain-containing protein</fullName>
    </recommendedName>
</protein>
<evidence type="ECO:0000313" key="4">
    <source>
        <dbReference type="Proteomes" id="UP001499933"/>
    </source>
</evidence>
<reference evidence="3 4" key="1">
    <citation type="journal article" date="2019" name="Int. J. Syst. Evol. Microbiol.">
        <title>The Global Catalogue of Microorganisms (GCM) 10K type strain sequencing project: providing services to taxonomists for standard genome sequencing and annotation.</title>
        <authorList>
            <consortium name="The Broad Institute Genomics Platform"/>
            <consortium name="The Broad Institute Genome Sequencing Center for Infectious Disease"/>
            <person name="Wu L."/>
            <person name="Ma J."/>
        </authorList>
    </citation>
    <scope>NUCLEOTIDE SEQUENCE [LARGE SCALE GENOMIC DNA]</scope>
    <source>
        <strain evidence="3 4">JCM 14901</strain>
    </source>
</reference>
<dbReference type="InterPro" id="IPR050300">
    <property type="entry name" value="GDXG_lipolytic_enzyme"/>
</dbReference>
<evidence type="ECO:0000259" key="2">
    <source>
        <dbReference type="Pfam" id="PF07859"/>
    </source>
</evidence>
<accession>A0ABN2REP7</accession>
<feature type="domain" description="Alpha/beta hydrolase fold-3" evidence="2">
    <location>
        <begin position="35"/>
        <end position="121"/>
    </location>
</feature>